<organism evidence="1">
    <name type="scientific">Nyctotherus ovalis</name>
    <name type="common">Ciliate protozoan</name>
    <dbReference type="NCBI Taxonomy" id="70075"/>
    <lineage>
        <taxon>Eukaryota</taxon>
        <taxon>Sar</taxon>
        <taxon>Alveolata</taxon>
        <taxon>Ciliophora</taxon>
        <taxon>Intramacronucleata</taxon>
        <taxon>Armophorea</taxon>
        <taxon>Clevelandellida</taxon>
        <taxon>Nyctotheridae</taxon>
        <taxon>Nyctotherus</taxon>
    </lineage>
</organism>
<name>F1AAJ4_NYCOV</name>
<keyword evidence="1" id="KW-0496">Mitochondrion</keyword>
<reference evidence="1" key="1">
    <citation type="journal article" date="2011" name="Mol. Biol. Evol.">
        <title>The Organellar Genome and Metabolic Potential of the Hydrogen-Producing Mitochondrion of Nyctotherus ovalis.</title>
        <authorList>
            <person name="de Graaf R.M."/>
            <person name="Ricard G."/>
            <person name="van Alen T.A."/>
            <person name="Duarte I."/>
            <person name="Dutilh B.E."/>
            <person name="Burgtorf C."/>
            <person name="Kuiper J.W."/>
            <person name="van der Staay G.W."/>
            <person name="Tielens A.G."/>
            <person name="Huynen M.A."/>
            <person name="Hackstein J.H."/>
        </authorList>
    </citation>
    <scope>NUCLEOTIDE SEQUENCE</scope>
</reference>
<dbReference type="EMBL" id="GU057832">
    <property type="protein sequence ID" value="ADN85872.1"/>
    <property type="molecule type" value="Genomic_DNA"/>
</dbReference>
<evidence type="ECO:0000313" key="1">
    <source>
        <dbReference type="EMBL" id="ADN85872.1"/>
    </source>
</evidence>
<protein>
    <submittedName>
        <fullName evidence="1">Uncharacterized protein orf517</fullName>
    </submittedName>
</protein>
<geneLocation type="mitochondrion" evidence="1"/>
<sequence>MLLSKLLTTLKQPINLEQTGHAQGQLEQLFENFSGQLVKYTNIAALRKLNRAAGITFFKYRNLLNKQFFEIFSKFWKRPYDTYALRWSGYLPKCLQNDALQLLEISTLGSGLFTYAIEHGMARVINKQAIKERGAAEELAEYRAGVYQDFLQKALQQDRHAQLELWIPDEIISQIPKASIKYIGTDKPQPELIQLGVRVYNASLEFGFWDLSGQWAVPSEHVIAPYINTKRWAIDYICSCNTPAEADLKKIMHSLYSYAVNFGELIDDRFVLSEEVIIEYILNKFNIQKPQVSTTITPPQPSAWPSSAVHQLTAEQLLQFSNHWETYSKMYETTITKAGFLLFTALYLRGGTGSLYLTEDEQLLRMYLETTLGKIPQQPVIADKDYGAEFNRLLEHYDEVGLLTESEVSEYSDDASIFDNFTQVFEYLKKHTIQHAQKFPEALLHKLCMRILHDDVLSDTEDSQICDVFAAGCNYLKQLQQPAVTSEVTTESSDDYDIVTSADTQVLITKRRPQIIG</sequence>
<gene>
    <name evidence="1" type="primary">orf517</name>
</gene>
<proteinExistence type="predicted"/>
<dbReference type="AlphaFoldDB" id="F1AAJ4"/>
<accession>F1AAJ4</accession>